<dbReference type="EMBL" id="QBLH01000524">
    <property type="protein sequence ID" value="TGZ54993.1"/>
    <property type="molecule type" value="Genomic_DNA"/>
</dbReference>
<evidence type="ECO:0000313" key="3">
    <source>
        <dbReference type="EMBL" id="TGZ54993.1"/>
    </source>
</evidence>
<keyword evidence="4" id="KW-1185">Reference proteome</keyword>
<dbReference type="AlphaFoldDB" id="A0A4S2KXT5"/>
<name>A0A4S2KXT5_9HYME</name>
<feature type="region of interest" description="Disordered" evidence="1">
    <location>
        <begin position="136"/>
        <end position="189"/>
    </location>
</feature>
<sequence>MFSHRGLFLTVTISLASIVLANVLVQPGYEHQYDRNPRYLQHQSVSRPWIKSPTEQYRADQLPNQESTQYLSGVQTVYPYESNQADARSHVLSYPYHPSYHHYLPRPHHVHFARIGGHGYVRPSVYVGHPQSLMVHNRRKRSDSASTKSSKSEVVAHDKDVTAKSPLTDAKHPTTIDSLLPEHEPTDTTDKRVENRQINDYVTNPRSFGFYTENMHPGRTYNMPFSKTMQSIIHQFYTNRHTQPSYVAQDEEIINMNTINTAEPSQHKTLQIPFYSEMTPKAYQYTDTAATPTSVQSQPPFVTCVQNPYRRNDNRPCPNYNFNYLYNYPRYWNNDWSNEGGIEDSFIQFKKINDTTKSDDIVAQLISIIFGPFLG</sequence>
<comment type="caution">
    <text evidence="3">The sequence shown here is derived from an EMBL/GenBank/DDBJ whole genome shotgun (WGS) entry which is preliminary data.</text>
</comment>
<evidence type="ECO:0000256" key="2">
    <source>
        <dbReference type="SAM" id="SignalP"/>
    </source>
</evidence>
<feature type="chain" id="PRO_5020921085" evidence="2">
    <location>
        <begin position="22"/>
        <end position="375"/>
    </location>
</feature>
<proteinExistence type="predicted"/>
<evidence type="ECO:0000313" key="4">
    <source>
        <dbReference type="Proteomes" id="UP000310200"/>
    </source>
</evidence>
<protein>
    <submittedName>
        <fullName evidence="3">Uncharacterized protein</fullName>
    </submittedName>
</protein>
<reference evidence="3 4" key="1">
    <citation type="journal article" date="2019" name="Philos. Trans. R. Soc. Lond., B, Biol. Sci.">
        <title>Ant behaviour and brain gene expression of defending hosts depend on the ecological success of the intruding social parasite.</title>
        <authorList>
            <person name="Kaur R."/>
            <person name="Stoldt M."/>
            <person name="Jongepier E."/>
            <person name="Feldmeyer B."/>
            <person name="Menzel F."/>
            <person name="Bornberg-Bauer E."/>
            <person name="Foitzik S."/>
        </authorList>
    </citation>
    <scope>NUCLEOTIDE SEQUENCE [LARGE SCALE GENOMIC DNA]</scope>
    <source>
        <tissue evidence="3">Whole body</tissue>
    </source>
</reference>
<keyword evidence="2" id="KW-0732">Signal</keyword>
<evidence type="ECO:0000256" key="1">
    <source>
        <dbReference type="SAM" id="MobiDB-lite"/>
    </source>
</evidence>
<gene>
    <name evidence="3" type="ORF">DBV15_06792</name>
</gene>
<feature type="compositionally biased region" description="Basic and acidic residues" evidence="1">
    <location>
        <begin position="150"/>
        <end position="162"/>
    </location>
</feature>
<feature type="signal peptide" evidence="2">
    <location>
        <begin position="1"/>
        <end position="21"/>
    </location>
</feature>
<accession>A0A4S2KXT5</accession>
<dbReference type="Proteomes" id="UP000310200">
    <property type="component" value="Unassembled WGS sequence"/>
</dbReference>
<feature type="compositionally biased region" description="Basic and acidic residues" evidence="1">
    <location>
        <begin position="169"/>
        <end position="189"/>
    </location>
</feature>
<organism evidence="3 4">
    <name type="scientific">Temnothorax longispinosus</name>
    <dbReference type="NCBI Taxonomy" id="300112"/>
    <lineage>
        <taxon>Eukaryota</taxon>
        <taxon>Metazoa</taxon>
        <taxon>Ecdysozoa</taxon>
        <taxon>Arthropoda</taxon>
        <taxon>Hexapoda</taxon>
        <taxon>Insecta</taxon>
        <taxon>Pterygota</taxon>
        <taxon>Neoptera</taxon>
        <taxon>Endopterygota</taxon>
        <taxon>Hymenoptera</taxon>
        <taxon>Apocrita</taxon>
        <taxon>Aculeata</taxon>
        <taxon>Formicoidea</taxon>
        <taxon>Formicidae</taxon>
        <taxon>Myrmicinae</taxon>
        <taxon>Temnothorax</taxon>
    </lineage>
</organism>